<dbReference type="EMBL" id="JARBHB010000007">
    <property type="protein sequence ID" value="KAJ8879517.1"/>
    <property type="molecule type" value="Genomic_DNA"/>
</dbReference>
<evidence type="ECO:0000313" key="2">
    <source>
        <dbReference type="EMBL" id="KAJ8879517.1"/>
    </source>
</evidence>
<evidence type="ECO:0000256" key="1">
    <source>
        <dbReference type="ARBA" id="ARBA00007401"/>
    </source>
</evidence>
<accession>A0ABQ9H5E8</accession>
<comment type="similarity">
    <text evidence="1">Belongs to the glycosyl hydrolase 2 family.</text>
</comment>
<protein>
    <recommendedName>
        <fullName evidence="4">Integrase</fullName>
    </recommendedName>
</protein>
<name>A0ABQ9H5E8_9NEOP</name>
<dbReference type="Proteomes" id="UP001159363">
    <property type="component" value="Chromosome 6"/>
</dbReference>
<evidence type="ECO:0000313" key="3">
    <source>
        <dbReference type="Proteomes" id="UP001159363"/>
    </source>
</evidence>
<dbReference type="PANTHER" id="PTHR10066">
    <property type="entry name" value="BETA-GLUCURONIDASE"/>
    <property type="match status" value="1"/>
</dbReference>
<dbReference type="PANTHER" id="PTHR10066:SF67">
    <property type="entry name" value="BETA-GLUCURONIDASE"/>
    <property type="match status" value="1"/>
</dbReference>
<proteinExistence type="inferred from homology"/>
<organism evidence="2 3">
    <name type="scientific">Dryococelus australis</name>
    <dbReference type="NCBI Taxonomy" id="614101"/>
    <lineage>
        <taxon>Eukaryota</taxon>
        <taxon>Metazoa</taxon>
        <taxon>Ecdysozoa</taxon>
        <taxon>Arthropoda</taxon>
        <taxon>Hexapoda</taxon>
        <taxon>Insecta</taxon>
        <taxon>Pterygota</taxon>
        <taxon>Neoptera</taxon>
        <taxon>Polyneoptera</taxon>
        <taxon>Phasmatodea</taxon>
        <taxon>Verophasmatodea</taxon>
        <taxon>Anareolatae</taxon>
        <taxon>Phasmatidae</taxon>
        <taxon>Eurycanthinae</taxon>
        <taxon>Dryococelus</taxon>
    </lineage>
</organism>
<sequence>MQYQALLPQSGVVKFCHQACSSWRYYTRVVGNHKGIFTRERQPKASAHTLRERYRQLASKIDAFHWSQEEELHSDL</sequence>
<reference evidence="2 3" key="1">
    <citation type="submission" date="2023-02" db="EMBL/GenBank/DDBJ databases">
        <title>LHISI_Scaffold_Assembly.</title>
        <authorList>
            <person name="Stuart O.P."/>
            <person name="Cleave R."/>
            <person name="Magrath M.J.L."/>
            <person name="Mikheyev A.S."/>
        </authorList>
    </citation>
    <scope>NUCLEOTIDE SEQUENCE [LARGE SCALE GENOMIC DNA]</scope>
    <source>
        <strain evidence="2">Daus_M_001</strain>
        <tissue evidence="2">Leg muscle</tissue>
    </source>
</reference>
<gene>
    <name evidence="2" type="ORF">PR048_020125</name>
</gene>
<keyword evidence="3" id="KW-1185">Reference proteome</keyword>
<evidence type="ECO:0008006" key="4">
    <source>
        <dbReference type="Google" id="ProtNLM"/>
    </source>
</evidence>
<comment type="caution">
    <text evidence="2">The sequence shown here is derived from an EMBL/GenBank/DDBJ whole genome shotgun (WGS) entry which is preliminary data.</text>
</comment>